<evidence type="ECO:0000256" key="1">
    <source>
        <dbReference type="ARBA" id="ARBA00004429"/>
    </source>
</evidence>
<dbReference type="Proteomes" id="UP001431634">
    <property type="component" value="Unassembled WGS sequence"/>
</dbReference>
<sequence>MSESNKTNNTIWLVHDVIECPSCGLVQQYPEIRHGELTACHRCGRELFRHPVTKEWSVSFAFAISSLILYLMMISFPLLSINIYGRTNTLGVFNGTIEFIHQGWGSVGLLVGAAIVVFPIITISLMIAILSYALRKELPNFFPKLLHIYKVIRPWSMVEVYILGIFVAYTKLISMAHVELDYSLYAVILLMISMSVTDACVDFAALWARCPIKSVTMTDQERELQIKKYQSAQFPDNDHVISCECCQLVFVTEQPVGYEDSVATCPRCGTMLHKRKVNSINRSLALLVAAFIFYIPANLYPIMSMTMMGKESSHRIFGGVVELWQSHMVPLALLVFVASIAVPVLKISGIAMMIGASLMRSKRWLIARSKAFQVISFIGRWSMIDVFMISILIALIKFEALANVQANAGIVMFAAVVVLTIFAADVFDPRLMWDHAGMNEGVKPQSNQELK</sequence>
<evidence type="ECO:0000256" key="3">
    <source>
        <dbReference type="ARBA" id="ARBA00022475"/>
    </source>
</evidence>
<accession>A0ABT6Q1K4</accession>
<keyword evidence="10" id="KW-1185">Reference proteome</keyword>
<feature type="transmembrane region" description="Helical" evidence="8">
    <location>
        <begin position="331"/>
        <end position="356"/>
    </location>
</feature>
<proteinExistence type="inferred from homology"/>
<dbReference type="PANTHER" id="PTHR30462:SF3">
    <property type="entry name" value="INTERMEMBRANE TRANSPORT PROTEIN PQIA"/>
    <property type="match status" value="1"/>
</dbReference>
<dbReference type="PANTHER" id="PTHR30462">
    <property type="entry name" value="INTERMEMBRANE TRANSPORT PROTEIN PQIB-RELATED"/>
    <property type="match status" value="1"/>
</dbReference>
<evidence type="ECO:0000256" key="4">
    <source>
        <dbReference type="ARBA" id="ARBA00022519"/>
    </source>
</evidence>
<dbReference type="EMBL" id="JASBAO010000001">
    <property type="protein sequence ID" value="MDI2090996.1"/>
    <property type="molecule type" value="Genomic_DNA"/>
</dbReference>
<evidence type="ECO:0000256" key="6">
    <source>
        <dbReference type="ARBA" id="ARBA00022989"/>
    </source>
</evidence>
<comment type="subcellular location">
    <subcellularLocation>
        <location evidence="1">Cell inner membrane</location>
        <topology evidence="1">Multi-pass membrane protein</topology>
    </subcellularLocation>
</comment>
<evidence type="ECO:0000256" key="8">
    <source>
        <dbReference type="SAM" id="Phobius"/>
    </source>
</evidence>
<reference evidence="9" key="1">
    <citation type="submission" date="2023-05" db="EMBL/GenBank/DDBJ databases">
        <title>Whole genome sequence of Commensalibacter sp.</title>
        <authorList>
            <person name="Charoenyingcharoen P."/>
            <person name="Yukphan P."/>
        </authorList>
    </citation>
    <scope>NUCLEOTIDE SEQUENCE</scope>
    <source>
        <strain evidence="9">TBRC 16381</strain>
    </source>
</reference>
<dbReference type="InterPro" id="IPR005219">
    <property type="entry name" value="PqiA-like_proteobact"/>
</dbReference>
<evidence type="ECO:0000256" key="7">
    <source>
        <dbReference type="ARBA" id="ARBA00023136"/>
    </source>
</evidence>
<dbReference type="RefSeq" id="WP_281448108.1">
    <property type="nucleotide sequence ID" value="NZ_JASBAO010000001.1"/>
</dbReference>
<evidence type="ECO:0000313" key="9">
    <source>
        <dbReference type="EMBL" id="MDI2090996.1"/>
    </source>
</evidence>
<dbReference type="Pfam" id="PF04403">
    <property type="entry name" value="PqiA"/>
    <property type="match status" value="2"/>
</dbReference>
<keyword evidence="3" id="KW-1003">Cell membrane</keyword>
<dbReference type="NCBIfam" id="TIGR00155">
    <property type="entry name" value="pqiA_fam"/>
    <property type="match status" value="1"/>
</dbReference>
<evidence type="ECO:0000313" key="10">
    <source>
        <dbReference type="Proteomes" id="UP001431634"/>
    </source>
</evidence>
<keyword evidence="6 8" id="KW-1133">Transmembrane helix</keyword>
<dbReference type="InterPro" id="IPR051800">
    <property type="entry name" value="PqiA-PqiB_transport"/>
</dbReference>
<protein>
    <submittedName>
        <fullName evidence="9">Paraquat-inducible protein A</fullName>
    </submittedName>
</protein>
<feature type="transmembrane region" description="Helical" evidence="8">
    <location>
        <begin position="377"/>
        <end position="396"/>
    </location>
</feature>
<dbReference type="InterPro" id="IPR007498">
    <property type="entry name" value="PqiA-like"/>
</dbReference>
<feature type="transmembrane region" description="Helical" evidence="8">
    <location>
        <begin position="408"/>
        <end position="427"/>
    </location>
</feature>
<keyword evidence="4" id="KW-0997">Cell inner membrane</keyword>
<feature type="transmembrane region" description="Helical" evidence="8">
    <location>
        <begin position="58"/>
        <end position="84"/>
    </location>
</feature>
<feature type="transmembrane region" description="Helical" evidence="8">
    <location>
        <begin position="284"/>
        <end position="303"/>
    </location>
</feature>
<feature type="transmembrane region" description="Helical" evidence="8">
    <location>
        <begin position="182"/>
        <end position="208"/>
    </location>
</feature>
<comment type="caution">
    <text evidence="9">The sequence shown here is derived from an EMBL/GenBank/DDBJ whole genome shotgun (WGS) entry which is preliminary data.</text>
</comment>
<feature type="transmembrane region" description="Helical" evidence="8">
    <location>
        <begin position="104"/>
        <end position="134"/>
    </location>
</feature>
<organism evidence="9 10">
    <name type="scientific">Commensalibacter oyaizuii</name>
    <dbReference type="NCBI Taxonomy" id="3043873"/>
    <lineage>
        <taxon>Bacteria</taxon>
        <taxon>Pseudomonadati</taxon>
        <taxon>Pseudomonadota</taxon>
        <taxon>Alphaproteobacteria</taxon>
        <taxon>Acetobacterales</taxon>
        <taxon>Acetobacteraceae</taxon>
    </lineage>
</organism>
<keyword evidence="7 8" id="KW-0472">Membrane</keyword>
<gene>
    <name evidence="9" type="ORF">QJV27_06365</name>
</gene>
<evidence type="ECO:0000256" key="5">
    <source>
        <dbReference type="ARBA" id="ARBA00022692"/>
    </source>
</evidence>
<feature type="transmembrane region" description="Helical" evidence="8">
    <location>
        <begin position="155"/>
        <end position="176"/>
    </location>
</feature>
<keyword evidence="5 8" id="KW-0812">Transmembrane</keyword>
<evidence type="ECO:0000256" key="2">
    <source>
        <dbReference type="ARBA" id="ARBA00007555"/>
    </source>
</evidence>
<comment type="similarity">
    <text evidence="2">Belongs to the PqiA family.</text>
</comment>
<name>A0ABT6Q1K4_9PROT</name>